<dbReference type="InterPro" id="IPR013221">
    <property type="entry name" value="Mur_ligase_cen"/>
</dbReference>
<dbReference type="SUPFAM" id="SSF63418">
    <property type="entry name" value="MurE/MurF N-terminal domain"/>
    <property type="match status" value="1"/>
</dbReference>
<dbReference type="InterPro" id="IPR035911">
    <property type="entry name" value="MurE/MurF_N"/>
</dbReference>
<keyword evidence="6 13" id="KW-0961">Cell wall biogenesis/degradation</keyword>
<keyword evidence="13" id="KW-0963">Cytoplasm</keyword>
<dbReference type="OrthoDB" id="9800958at2"/>
<dbReference type="NCBIfam" id="TIGR01085">
    <property type="entry name" value="murE"/>
    <property type="match status" value="1"/>
</dbReference>
<keyword evidence="13" id="KW-0067">ATP-binding</keyword>
<name>C4FK70_9AQUI</name>
<keyword evidence="13 18" id="KW-0436">Ligase</keyword>
<evidence type="ECO:0000259" key="17">
    <source>
        <dbReference type="Pfam" id="PF08245"/>
    </source>
</evidence>
<dbReference type="InterPro" id="IPR004101">
    <property type="entry name" value="Mur_ligase_C"/>
</dbReference>
<dbReference type="PANTHER" id="PTHR23135">
    <property type="entry name" value="MUR LIGASE FAMILY MEMBER"/>
    <property type="match status" value="1"/>
</dbReference>
<evidence type="ECO:0000256" key="8">
    <source>
        <dbReference type="ARBA" id="ARBA00066633"/>
    </source>
</evidence>
<feature type="domain" description="Mur ligase N-terminal catalytic" evidence="15">
    <location>
        <begin position="22"/>
        <end position="81"/>
    </location>
</feature>
<keyword evidence="2 13" id="KW-0132">Cell division</keyword>
<evidence type="ECO:0000256" key="1">
    <source>
        <dbReference type="ARBA" id="ARBA00005898"/>
    </source>
</evidence>
<dbReference type="AlphaFoldDB" id="C4FK70"/>
<feature type="binding site" evidence="13">
    <location>
        <position position="465"/>
    </location>
    <ligand>
        <name>meso-2,6-diaminopimelate</name>
        <dbReference type="ChEBI" id="CHEBI:57791"/>
    </ligand>
</feature>
<keyword evidence="4 13" id="KW-0573">Peptidoglycan synthesis</keyword>
<comment type="subcellular location">
    <subcellularLocation>
        <location evidence="13 14">Cytoplasm</location>
    </subcellularLocation>
</comment>
<evidence type="ECO:0000256" key="9">
    <source>
        <dbReference type="ARBA" id="ARBA00072883"/>
    </source>
</evidence>
<dbReference type="Gene3D" id="3.40.1390.10">
    <property type="entry name" value="MurE/MurF, N-terminal domain"/>
    <property type="match status" value="1"/>
</dbReference>
<evidence type="ECO:0000256" key="13">
    <source>
        <dbReference type="HAMAP-Rule" id="MF_00208"/>
    </source>
</evidence>
<feature type="binding site" evidence="13">
    <location>
        <position position="188"/>
    </location>
    <ligand>
        <name>UDP-N-acetyl-alpha-D-muramoyl-L-alanyl-D-glutamate</name>
        <dbReference type="ChEBI" id="CHEBI:83900"/>
    </ligand>
</feature>
<dbReference type="GO" id="GO:0005737">
    <property type="term" value="C:cytoplasm"/>
    <property type="evidence" value="ECO:0007669"/>
    <property type="project" value="UniProtKB-SubCell"/>
</dbReference>
<evidence type="ECO:0000256" key="6">
    <source>
        <dbReference type="ARBA" id="ARBA00023316"/>
    </source>
</evidence>
<comment type="cofactor">
    <cofactor evidence="13">
        <name>Mg(2+)</name>
        <dbReference type="ChEBI" id="CHEBI:18420"/>
    </cofactor>
</comment>
<dbReference type="GO" id="GO:0071555">
    <property type="term" value="P:cell wall organization"/>
    <property type="evidence" value="ECO:0007669"/>
    <property type="project" value="UniProtKB-KW"/>
</dbReference>
<protein>
    <recommendedName>
        <fullName evidence="9 13">UDP-N-acetylmuramoyl-L-alanyl-D-glutamate--2,6-diaminopimelate ligase</fullName>
        <ecNumber evidence="8 13">6.3.2.13</ecNumber>
    </recommendedName>
    <alternativeName>
        <fullName evidence="10 13">Meso-A2pm-adding enzyme</fullName>
    </alternativeName>
    <alternativeName>
        <fullName evidence="11 13">Meso-diaminopimelate-adding enzyme</fullName>
    </alternativeName>
    <alternativeName>
        <fullName evidence="12 13">UDP-MurNAc-L-Ala-D-Glu:meso-diaminopimelate ligase</fullName>
    </alternativeName>
    <alternativeName>
        <fullName evidence="13">UDP-MurNAc-tripeptide synthetase</fullName>
    </alternativeName>
    <alternativeName>
        <fullName evidence="13">UDP-N-acetylmuramyl-tripeptide synthetase</fullName>
    </alternativeName>
</protein>
<feature type="binding site" evidence="13">
    <location>
        <position position="182"/>
    </location>
    <ligand>
        <name>UDP-N-acetyl-alpha-D-muramoyl-L-alanyl-D-glutamate</name>
        <dbReference type="ChEBI" id="CHEBI:83900"/>
    </ligand>
</feature>
<feature type="binding site" evidence="13">
    <location>
        <position position="29"/>
    </location>
    <ligand>
        <name>UDP-N-acetyl-alpha-D-muramoyl-L-alanyl-D-glutamate</name>
        <dbReference type="ChEBI" id="CHEBI:83900"/>
    </ligand>
</feature>
<dbReference type="GO" id="GO:0008765">
    <property type="term" value="F:UDP-N-acetylmuramoylalanyl-D-glutamate-2,6-diaminopimelate ligase activity"/>
    <property type="evidence" value="ECO:0007669"/>
    <property type="project" value="UniProtKB-UniRule"/>
</dbReference>
<dbReference type="GO" id="GO:0005524">
    <property type="term" value="F:ATP binding"/>
    <property type="evidence" value="ECO:0007669"/>
    <property type="project" value="UniProtKB-UniRule"/>
</dbReference>
<dbReference type="GO" id="GO:0009252">
    <property type="term" value="P:peptidoglycan biosynthetic process"/>
    <property type="evidence" value="ECO:0007669"/>
    <property type="project" value="UniProtKB-UniRule"/>
</dbReference>
<comment type="PTM">
    <text evidence="13">Carboxylation is probably crucial for Mg(2+) binding and, consequently, for the gamma-phosphate positioning of ATP.</text>
</comment>
<feature type="modified residue" description="N6-carboxylysine" evidence="13">
    <location>
        <position position="222"/>
    </location>
</feature>
<dbReference type="SUPFAM" id="SSF53623">
    <property type="entry name" value="MurD-like peptide ligases, catalytic domain"/>
    <property type="match status" value="1"/>
</dbReference>
<dbReference type="InterPro" id="IPR036565">
    <property type="entry name" value="Mur-like_cat_sf"/>
</dbReference>
<organism evidence="18 19">
    <name type="scientific">Sulfurihydrogenibium yellowstonense SS-5</name>
    <dbReference type="NCBI Taxonomy" id="432331"/>
    <lineage>
        <taxon>Bacteria</taxon>
        <taxon>Pseudomonadati</taxon>
        <taxon>Aquificota</taxon>
        <taxon>Aquificia</taxon>
        <taxon>Aquificales</taxon>
        <taxon>Hydrogenothermaceae</taxon>
        <taxon>Sulfurihydrogenibium</taxon>
    </lineage>
</organism>
<dbReference type="InterPro" id="IPR005761">
    <property type="entry name" value="UDP-N-AcMur-Glu-dNH2Pim_ligase"/>
</dbReference>
<dbReference type="Gene3D" id="3.90.190.20">
    <property type="entry name" value="Mur ligase, C-terminal domain"/>
    <property type="match status" value="1"/>
</dbReference>
<feature type="binding site" evidence="13">
    <location>
        <position position="469"/>
    </location>
    <ligand>
        <name>meso-2,6-diaminopimelate</name>
        <dbReference type="ChEBI" id="CHEBI:57791"/>
    </ligand>
</feature>
<feature type="binding site" evidence="13">
    <location>
        <begin position="113"/>
        <end position="119"/>
    </location>
    <ligand>
        <name>ATP</name>
        <dbReference type="ChEBI" id="CHEBI:30616"/>
    </ligand>
</feature>
<proteinExistence type="inferred from homology"/>
<dbReference type="Gene3D" id="3.40.1190.10">
    <property type="entry name" value="Mur-like, catalytic domain"/>
    <property type="match status" value="1"/>
</dbReference>
<dbReference type="GO" id="GO:0008360">
    <property type="term" value="P:regulation of cell shape"/>
    <property type="evidence" value="ECO:0007669"/>
    <property type="project" value="UniProtKB-KW"/>
</dbReference>
<keyword evidence="5 13" id="KW-0131">Cell cycle</keyword>
<comment type="catalytic activity">
    <reaction evidence="7 13">
        <text>UDP-N-acetyl-alpha-D-muramoyl-L-alanyl-D-glutamate + meso-2,6-diaminopimelate + ATP = UDP-N-acetyl-alpha-D-muramoyl-L-alanyl-gamma-D-glutamyl-meso-2,6-diaminopimelate + ADP + phosphate + H(+)</text>
        <dbReference type="Rhea" id="RHEA:23676"/>
        <dbReference type="ChEBI" id="CHEBI:15378"/>
        <dbReference type="ChEBI" id="CHEBI:30616"/>
        <dbReference type="ChEBI" id="CHEBI:43474"/>
        <dbReference type="ChEBI" id="CHEBI:57791"/>
        <dbReference type="ChEBI" id="CHEBI:83900"/>
        <dbReference type="ChEBI" id="CHEBI:83905"/>
        <dbReference type="ChEBI" id="CHEBI:456216"/>
        <dbReference type="EC" id="6.3.2.13"/>
    </reaction>
</comment>
<feature type="domain" description="Mur ligase central" evidence="17">
    <location>
        <begin position="111"/>
        <end position="317"/>
    </location>
</feature>
<dbReference type="GO" id="GO:0000287">
    <property type="term" value="F:magnesium ion binding"/>
    <property type="evidence" value="ECO:0007669"/>
    <property type="project" value="UniProtKB-UniRule"/>
</dbReference>
<dbReference type="FunFam" id="3.90.190.20:FF:000006">
    <property type="entry name" value="UDP-N-acetylmuramoyl-L-alanyl-D-glutamate--2,6-diaminopimelate ligase"/>
    <property type="match status" value="1"/>
</dbReference>
<dbReference type="SUPFAM" id="SSF53244">
    <property type="entry name" value="MurD-like peptide ligases, peptide-binding domain"/>
    <property type="match status" value="1"/>
</dbReference>
<evidence type="ECO:0000313" key="19">
    <source>
        <dbReference type="Proteomes" id="UP000005540"/>
    </source>
</evidence>
<dbReference type="InterPro" id="IPR000713">
    <property type="entry name" value="Mur_ligase_N"/>
</dbReference>
<dbReference type="PANTHER" id="PTHR23135:SF4">
    <property type="entry name" value="UDP-N-ACETYLMURAMOYL-L-ALANYL-D-GLUTAMATE--2,6-DIAMINOPIMELATE LIGASE MURE HOMOLOG, CHLOROPLASTIC"/>
    <property type="match status" value="1"/>
</dbReference>
<evidence type="ECO:0000259" key="15">
    <source>
        <dbReference type="Pfam" id="PF01225"/>
    </source>
</evidence>
<evidence type="ECO:0000259" key="16">
    <source>
        <dbReference type="Pfam" id="PF02875"/>
    </source>
</evidence>
<feature type="domain" description="Mur ligase C-terminal" evidence="16">
    <location>
        <begin position="342"/>
        <end position="467"/>
    </location>
</feature>
<evidence type="ECO:0000256" key="12">
    <source>
        <dbReference type="ARBA" id="ARBA00081560"/>
    </source>
</evidence>
<reference evidence="18 19" key="1">
    <citation type="submission" date="2009-04" db="EMBL/GenBank/DDBJ databases">
        <authorList>
            <person name="Reysenbach A.-L."/>
            <person name="Heidelberg J.F."/>
            <person name="Nelson W.C."/>
        </authorList>
    </citation>
    <scope>NUCLEOTIDE SEQUENCE [LARGE SCALE GENOMIC DNA]</scope>
    <source>
        <strain evidence="18 19">SS-5</strain>
    </source>
</reference>
<comment type="caution">
    <text evidence="18">The sequence shown here is derived from an EMBL/GenBank/DDBJ whole genome shotgun (WGS) entry which is preliminary data.</text>
</comment>
<dbReference type="RefSeq" id="WP_007546963.1">
    <property type="nucleotide sequence ID" value="NZ_ABZS01000083.1"/>
</dbReference>
<keyword evidence="19" id="KW-1185">Reference proteome</keyword>
<keyword evidence="13" id="KW-0460">Magnesium</keyword>
<dbReference type="Pfam" id="PF08245">
    <property type="entry name" value="Mur_ligase_M"/>
    <property type="match status" value="1"/>
</dbReference>
<evidence type="ECO:0000256" key="3">
    <source>
        <dbReference type="ARBA" id="ARBA00022960"/>
    </source>
</evidence>
<comment type="similarity">
    <text evidence="1 13">Belongs to the MurCDEF family. MurE subfamily.</text>
</comment>
<dbReference type="Pfam" id="PF02875">
    <property type="entry name" value="Mur_ligase_C"/>
    <property type="match status" value="1"/>
</dbReference>
<evidence type="ECO:0000256" key="5">
    <source>
        <dbReference type="ARBA" id="ARBA00023306"/>
    </source>
</evidence>
<evidence type="ECO:0000256" key="10">
    <source>
        <dbReference type="ARBA" id="ARBA00075482"/>
    </source>
</evidence>
<keyword evidence="13" id="KW-0547">Nucleotide-binding</keyword>
<evidence type="ECO:0000256" key="2">
    <source>
        <dbReference type="ARBA" id="ARBA00022618"/>
    </source>
</evidence>
<evidence type="ECO:0000256" key="14">
    <source>
        <dbReference type="RuleBase" id="RU004135"/>
    </source>
</evidence>
<dbReference type="EC" id="6.3.2.13" evidence="8 13"/>
<evidence type="ECO:0000256" key="7">
    <source>
        <dbReference type="ARBA" id="ARBA00050251"/>
    </source>
</evidence>
<comment type="caution">
    <text evidence="13">Lacks conserved residue(s) required for the propagation of feature annotation.</text>
</comment>
<keyword evidence="3 13" id="KW-0133">Cell shape</keyword>
<dbReference type="UniPathway" id="UPA00219"/>
<feature type="short sequence motif" description="Meso-diaminopimelate recognition motif" evidence="13">
    <location>
        <begin position="414"/>
        <end position="417"/>
    </location>
</feature>
<evidence type="ECO:0000313" key="18">
    <source>
        <dbReference type="EMBL" id="EEP60529.1"/>
    </source>
</evidence>
<dbReference type="EMBL" id="ABZS01000083">
    <property type="protein sequence ID" value="EEP60529.1"/>
    <property type="molecule type" value="Genomic_DNA"/>
</dbReference>
<evidence type="ECO:0000256" key="4">
    <source>
        <dbReference type="ARBA" id="ARBA00022984"/>
    </source>
</evidence>
<accession>C4FK70</accession>
<gene>
    <name evidence="13" type="primary">murE</name>
    <name evidence="18" type="ORF">SULYE_0970</name>
</gene>
<feature type="binding site" evidence="13">
    <location>
        <begin position="414"/>
        <end position="417"/>
    </location>
    <ligand>
        <name>meso-2,6-diaminopimelate</name>
        <dbReference type="ChEBI" id="CHEBI:57791"/>
    </ligand>
</feature>
<dbReference type="Proteomes" id="UP000005540">
    <property type="component" value="Unassembled WGS sequence"/>
</dbReference>
<feature type="binding site" evidence="13">
    <location>
        <begin position="155"/>
        <end position="156"/>
    </location>
    <ligand>
        <name>UDP-N-acetyl-alpha-D-muramoyl-L-alanyl-D-glutamate</name>
        <dbReference type="ChEBI" id="CHEBI:83900"/>
    </ligand>
</feature>
<comment type="pathway">
    <text evidence="13 14">Cell wall biogenesis; peptidoglycan biosynthesis.</text>
</comment>
<feature type="binding site" evidence="13">
    <location>
        <position position="390"/>
    </location>
    <ligand>
        <name>meso-2,6-diaminopimelate</name>
        <dbReference type="ChEBI" id="CHEBI:57791"/>
    </ligand>
</feature>
<dbReference type="HAMAP" id="MF_00208">
    <property type="entry name" value="MurE"/>
    <property type="match status" value="1"/>
</dbReference>
<dbReference type="NCBIfam" id="NF001124">
    <property type="entry name" value="PRK00139.1-2"/>
    <property type="match status" value="1"/>
</dbReference>
<dbReference type="NCBIfam" id="NF001126">
    <property type="entry name" value="PRK00139.1-4"/>
    <property type="match status" value="1"/>
</dbReference>
<dbReference type="GO" id="GO:0051301">
    <property type="term" value="P:cell division"/>
    <property type="evidence" value="ECO:0007669"/>
    <property type="project" value="UniProtKB-KW"/>
</dbReference>
<feature type="binding site" evidence="13">
    <location>
        <position position="190"/>
    </location>
    <ligand>
        <name>UDP-N-acetyl-alpha-D-muramoyl-L-alanyl-D-glutamate</name>
        <dbReference type="ChEBI" id="CHEBI:83900"/>
    </ligand>
</feature>
<dbReference type="InterPro" id="IPR036615">
    <property type="entry name" value="Mur_ligase_C_dom_sf"/>
</dbReference>
<evidence type="ECO:0000256" key="11">
    <source>
        <dbReference type="ARBA" id="ARBA00076158"/>
    </source>
</evidence>
<comment type="function">
    <text evidence="13">Catalyzes the addition of meso-diaminopimelic acid to the nucleotide precursor UDP-N-acetylmuramoyl-L-alanyl-D-glutamate (UMAG) in the biosynthesis of bacterial cell-wall peptidoglycan.</text>
</comment>
<sequence length="497" mass="56093">MKLLKEILTDEKIIYGNQETAVEGITNNSKKVEKNYAFFAIKGTSVDGHNFIDEAIKNGASVIFIEDEKYIESLKGKNITVVLTDNGRKSLALASNRFYDNPSEKLKVIAITGTNGKTTTSNLLAQYYEMAGYKVGVIGTINYRVGDEILSSGHTTPDPVEWFKTLKVMKDKGADVVVAEVSSHAADQYRVYSTKFHGGIFTNLTQDHLDYHQTMENYFLAKRRVFEQIDKFNKEAIYSINVDDEHGRRILDYLKNHLKVNDDKIITYGKTSEDFKILDYRLSLFETEFSYKYKDTLSKIKTKLRGVFNIYNLSATVSFLIKDGFDLKFLEEKALHLKPIKGRFEVIEGQGFIVVIDYAHTPDALENILKSLNEIKENRIITVFGAGGNRDKTKRPLMGETAESLSDVVILTSDNPRNEDPLSIIEDILDGIKDKDKVITIVDRKQAIEKAISLAKEKDIILIAGKGHENYQIIGDKILHFDDAEVVKEIIDGGKGV</sequence>
<dbReference type="Pfam" id="PF01225">
    <property type="entry name" value="Mur_ligase"/>
    <property type="match status" value="1"/>
</dbReference>